<comment type="catalytic activity">
    <reaction evidence="1">
        <text>guanosine(46) in tRNA + S-adenosyl-L-methionine = N(7)-methylguanosine(46) in tRNA + S-adenosyl-L-homocysteine</text>
        <dbReference type="Rhea" id="RHEA:42708"/>
        <dbReference type="Rhea" id="RHEA-COMP:10188"/>
        <dbReference type="Rhea" id="RHEA-COMP:10189"/>
        <dbReference type="ChEBI" id="CHEBI:57856"/>
        <dbReference type="ChEBI" id="CHEBI:59789"/>
        <dbReference type="ChEBI" id="CHEBI:74269"/>
        <dbReference type="ChEBI" id="CHEBI:74480"/>
        <dbReference type="EC" id="2.1.1.33"/>
    </reaction>
</comment>
<dbReference type="PROSITE" id="PS51625">
    <property type="entry name" value="SAM_MT_TRMB"/>
    <property type="match status" value="1"/>
</dbReference>
<dbReference type="SUPFAM" id="SSF53335">
    <property type="entry name" value="S-adenosyl-L-methionine-dependent methyltransferases"/>
    <property type="match status" value="1"/>
</dbReference>
<comment type="function">
    <text evidence="2">Catalyzes the formation of N(7)-methylguanine at position 46 (m7G46) in tRNA.</text>
</comment>
<evidence type="ECO:0000256" key="5">
    <source>
        <dbReference type="ARBA" id="ARBA00022679"/>
    </source>
</evidence>
<evidence type="ECO:0000256" key="7">
    <source>
        <dbReference type="ARBA" id="ARBA00022694"/>
    </source>
</evidence>
<dbReference type="CDD" id="cd02440">
    <property type="entry name" value="AdoMet_MTases"/>
    <property type="match status" value="1"/>
</dbReference>
<reference evidence="9" key="1">
    <citation type="journal article" date="2019" name="Int. J. Syst. Evol. Microbiol.">
        <title>The Global Catalogue of Microorganisms (GCM) 10K type strain sequencing project: providing services to taxonomists for standard genome sequencing and annotation.</title>
        <authorList>
            <consortium name="The Broad Institute Genomics Platform"/>
            <consortium name="The Broad Institute Genome Sequencing Center for Infectious Disease"/>
            <person name="Wu L."/>
            <person name="Ma J."/>
        </authorList>
    </citation>
    <scope>NUCLEOTIDE SEQUENCE [LARGE SCALE GENOMIC DNA]</scope>
    <source>
        <strain evidence="9">KACC 12507</strain>
    </source>
</reference>
<sequence>MFQAPKPVVSAQTTVHDDLLALVKRHQHHHSQRPIAEHTQRAFDYALKWLSDWDRAVIIDACCGVGESTLHLAKRYPNARVIGIDKSEARLNKHQHYVSEITGDVKQKSSVHSKEQLSRELNNYLVLQADLNDFWRLLADFTEEHALKSSSNAQQGSMRKWYVAKQYILYPNPYPKKTQVGKRWHASAVFKDVMRVSSNIEVRSNWKVYVDEFQLAAAQYDAVMQVAELKLNDVKNAITPFERKYASAGQALWIGYTLGDG</sequence>
<evidence type="ECO:0000256" key="3">
    <source>
        <dbReference type="ARBA" id="ARBA00011977"/>
    </source>
</evidence>
<comment type="caution">
    <text evidence="8">The sequence shown here is derived from an EMBL/GenBank/DDBJ whole genome shotgun (WGS) entry which is preliminary data.</text>
</comment>
<dbReference type="EMBL" id="JBHSGU010000002">
    <property type="protein sequence ID" value="MFC4700595.1"/>
    <property type="molecule type" value="Genomic_DNA"/>
</dbReference>
<keyword evidence="4" id="KW-0489">Methyltransferase</keyword>
<proteinExistence type="predicted"/>
<dbReference type="InterPro" id="IPR029063">
    <property type="entry name" value="SAM-dependent_MTases_sf"/>
</dbReference>
<keyword evidence="7" id="KW-0819">tRNA processing</keyword>
<evidence type="ECO:0000256" key="2">
    <source>
        <dbReference type="ARBA" id="ARBA00003015"/>
    </source>
</evidence>
<evidence type="ECO:0000313" key="9">
    <source>
        <dbReference type="Proteomes" id="UP001595897"/>
    </source>
</evidence>
<dbReference type="Proteomes" id="UP001595897">
    <property type="component" value="Unassembled WGS sequence"/>
</dbReference>
<dbReference type="InterPro" id="IPR003358">
    <property type="entry name" value="tRNA_(Gua-N-7)_MeTrfase_Trmb"/>
</dbReference>
<evidence type="ECO:0000256" key="4">
    <source>
        <dbReference type="ARBA" id="ARBA00022603"/>
    </source>
</evidence>
<evidence type="ECO:0000313" key="8">
    <source>
        <dbReference type="EMBL" id="MFC4700595.1"/>
    </source>
</evidence>
<dbReference type="EC" id="2.1.1.33" evidence="3"/>
<dbReference type="RefSeq" id="WP_382408129.1">
    <property type="nucleotide sequence ID" value="NZ_JBHSGU010000002.1"/>
</dbReference>
<keyword evidence="5" id="KW-0808">Transferase</keyword>
<name>A0ABV9LXL5_9ALTE</name>
<evidence type="ECO:0000256" key="1">
    <source>
        <dbReference type="ARBA" id="ARBA00000142"/>
    </source>
</evidence>
<accession>A0ABV9LXL5</accession>
<organism evidence="8 9">
    <name type="scientific">Glaciecola siphonariae</name>
    <dbReference type="NCBI Taxonomy" id="521012"/>
    <lineage>
        <taxon>Bacteria</taxon>
        <taxon>Pseudomonadati</taxon>
        <taxon>Pseudomonadota</taxon>
        <taxon>Gammaproteobacteria</taxon>
        <taxon>Alteromonadales</taxon>
        <taxon>Alteromonadaceae</taxon>
        <taxon>Glaciecola</taxon>
    </lineage>
</organism>
<keyword evidence="9" id="KW-1185">Reference proteome</keyword>
<protein>
    <recommendedName>
        <fullName evidence="3">tRNA (guanine(46)-N(7))-methyltransferase</fullName>
        <ecNumber evidence="3">2.1.1.33</ecNumber>
    </recommendedName>
</protein>
<keyword evidence="6" id="KW-0949">S-adenosyl-L-methionine</keyword>
<gene>
    <name evidence="8" type="ORF">ACFO4O_10525</name>
</gene>
<dbReference type="Pfam" id="PF02390">
    <property type="entry name" value="Methyltransf_4"/>
    <property type="match status" value="1"/>
</dbReference>
<evidence type="ECO:0000256" key="6">
    <source>
        <dbReference type="ARBA" id="ARBA00022691"/>
    </source>
</evidence>
<dbReference type="Gene3D" id="3.40.50.150">
    <property type="entry name" value="Vaccinia Virus protein VP39"/>
    <property type="match status" value="1"/>
</dbReference>